<comment type="caution">
    <text evidence="1">The sequence shown here is derived from an EMBL/GenBank/DDBJ whole genome shotgun (WGS) entry which is preliminary data.</text>
</comment>
<reference evidence="1 2" key="1">
    <citation type="submission" date="2019-05" db="EMBL/GenBank/DDBJ databases">
        <title>Another draft genome of Portunus trituberculatus and its Hox gene families provides insights of decapod evolution.</title>
        <authorList>
            <person name="Jeong J.-H."/>
            <person name="Song I."/>
            <person name="Kim S."/>
            <person name="Choi T."/>
            <person name="Kim D."/>
            <person name="Ryu S."/>
            <person name="Kim W."/>
        </authorList>
    </citation>
    <scope>NUCLEOTIDE SEQUENCE [LARGE SCALE GENOMIC DNA]</scope>
    <source>
        <tissue evidence="1">Muscle</tissue>
    </source>
</reference>
<gene>
    <name evidence="1" type="ORF">E2C01_100147</name>
</gene>
<name>A0A5B7KC86_PORTR</name>
<dbReference type="Proteomes" id="UP000324222">
    <property type="component" value="Unassembled WGS sequence"/>
</dbReference>
<organism evidence="1 2">
    <name type="scientific">Portunus trituberculatus</name>
    <name type="common">Swimming crab</name>
    <name type="synonym">Neptunus trituberculatus</name>
    <dbReference type="NCBI Taxonomy" id="210409"/>
    <lineage>
        <taxon>Eukaryota</taxon>
        <taxon>Metazoa</taxon>
        <taxon>Ecdysozoa</taxon>
        <taxon>Arthropoda</taxon>
        <taxon>Crustacea</taxon>
        <taxon>Multicrustacea</taxon>
        <taxon>Malacostraca</taxon>
        <taxon>Eumalacostraca</taxon>
        <taxon>Eucarida</taxon>
        <taxon>Decapoda</taxon>
        <taxon>Pleocyemata</taxon>
        <taxon>Brachyura</taxon>
        <taxon>Eubrachyura</taxon>
        <taxon>Portunoidea</taxon>
        <taxon>Portunidae</taxon>
        <taxon>Portuninae</taxon>
        <taxon>Portunus</taxon>
    </lineage>
</organism>
<proteinExistence type="predicted"/>
<evidence type="ECO:0000313" key="1">
    <source>
        <dbReference type="EMBL" id="MPD04456.1"/>
    </source>
</evidence>
<protein>
    <submittedName>
        <fullName evidence="1">Uncharacterized protein</fullName>
    </submittedName>
</protein>
<sequence length="35" mass="3973">MWPSIGRDMAEGGMWGLGLELPGRREGWERRWGAA</sequence>
<dbReference type="EMBL" id="VSRR010141140">
    <property type="protein sequence ID" value="MPD04456.1"/>
    <property type="molecule type" value="Genomic_DNA"/>
</dbReference>
<dbReference type="AlphaFoldDB" id="A0A5B7KC86"/>
<keyword evidence="2" id="KW-1185">Reference proteome</keyword>
<accession>A0A5B7KC86</accession>
<evidence type="ECO:0000313" key="2">
    <source>
        <dbReference type="Proteomes" id="UP000324222"/>
    </source>
</evidence>